<keyword evidence="7" id="KW-0520">NAD</keyword>
<dbReference type="HAMAP" id="MF_00361">
    <property type="entry name" value="NAD_kinase"/>
    <property type="match status" value="1"/>
</dbReference>
<keyword evidence="2 8" id="KW-0808">Transferase</keyword>
<evidence type="ECO:0000256" key="4">
    <source>
        <dbReference type="ARBA" id="ARBA00022777"/>
    </source>
</evidence>
<dbReference type="AlphaFoldDB" id="A0AAF0EUZ4"/>
<organism evidence="8 9">
    <name type="scientific">Malassezia cuniculi</name>
    <dbReference type="NCBI Taxonomy" id="948313"/>
    <lineage>
        <taxon>Eukaryota</taxon>
        <taxon>Fungi</taxon>
        <taxon>Dikarya</taxon>
        <taxon>Basidiomycota</taxon>
        <taxon>Ustilaginomycotina</taxon>
        <taxon>Malasseziomycetes</taxon>
        <taxon>Malasseziales</taxon>
        <taxon>Malasseziaceae</taxon>
        <taxon>Malassezia</taxon>
    </lineage>
</organism>
<dbReference type="Pfam" id="PF20143">
    <property type="entry name" value="NAD_kinase_C"/>
    <property type="match status" value="1"/>
</dbReference>
<evidence type="ECO:0000256" key="7">
    <source>
        <dbReference type="ARBA" id="ARBA00023027"/>
    </source>
</evidence>
<comment type="similarity">
    <text evidence="1">Belongs to the NAD kinase family.</text>
</comment>
<evidence type="ECO:0000313" key="9">
    <source>
        <dbReference type="Proteomes" id="UP001219933"/>
    </source>
</evidence>
<keyword evidence="5" id="KW-0067">ATP-binding</keyword>
<evidence type="ECO:0000313" key="8">
    <source>
        <dbReference type="EMBL" id="WFD34826.1"/>
    </source>
</evidence>
<name>A0AAF0EUZ4_9BASI</name>
<sequence length="294" mass="32195">MNIIVERDVWHALREQFPSLYTFDDPRSLSSKTDFVITLGGDGSILHVSSLFDQSAVPPVLSFSMGTLGFLLPYDIATFPNAIEDVISSRITLLLRMRMSMSLWQEPDQCLYLDGETSCRQLHFMNEVVLHRGRNSHMTIMDAEVDGEHLTRAVADGLILSTPTGSTAYSLSAGGPIVHPSVATMVLTPISPRSLSFRTILLPSSSQIRISVAPQSRAPAEVSVDGRAVCTLEANQSAHVQMSPYPIPCVNLAPGANARRAGSTKLSPKDDWIRDINTLLRFNASFVPRDSPED</sequence>
<protein>
    <submittedName>
        <fullName evidence="8">NADH kinase</fullName>
        <ecNumber evidence="8">2.7.1.86</ecNumber>
    </submittedName>
</protein>
<keyword evidence="9" id="KW-1185">Reference proteome</keyword>
<dbReference type="GO" id="GO:0019674">
    <property type="term" value="P:NAD+ metabolic process"/>
    <property type="evidence" value="ECO:0007669"/>
    <property type="project" value="InterPro"/>
</dbReference>
<dbReference type="InterPro" id="IPR017437">
    <property type="entry name" value="ATP-NAD_kinase_PpnK-typ_C"/>
</dbReference>
<keyword evidence="6" id="KW-0521">NADP</keyword>
<dbReference type="Gene3D" id="3.40.50.10330">
    <property type="entry name" value="Probable inorganic polyphosphate/atp-NAD kinase, domain 1"/>
    <property type="match status" value="1"/>
</dbReference>
<dbReference type="InterPro" id="IPR016064">
    <property type="entry name" value="NAD/diacylglycerol_kinase_sf"/>
</dbReference>
<evidence type="ECO:0000256" key="6">
    <source>
        <dbReference type="ARBA" id="ARBA00022857"/>
    </source>
</evidence>
<dbReference type="PANTHER" id="PTHR20275:SF26">
    <property type="entry name" value="NADH KINASE POS5, MITOCHONDRIAL"/>
    <property type="match status" value="1"/>
</dbReference>
<keyword evidence="4 8" id="KW-0418">Kinase</keyword>
<keyword evidence="3" id="KW-0547">Nucleotide-binding</keyword>
<dbReference type="EMBL" id="CP119878">
    <property type="protein sequence ID" value="WFD34826.1"/>
    <property type="molecule type" value="Genomic_DNA"/>
</dbReference>
<accession>A0AAF0EUZ4</accession>
<proteinExistence type="inferred from homology"/>
<gene>
    <name evidence="8" type="primary">POS5</name>
    <name evidence="8" type="ORF">MCUN1_001670</name>
</gene>
<dbReference type="FunFam" id="2.60.200.30:FF:000009">
    <property type="entry name" value="Poly(P)/ATP NAD kinase"/>
    <property type="match status" value="1"/>
</dbReference>
<evidence type="ECO:0000256" key="5">
    <source>
        <dbReference type="ARBA" id="ARBA00022840"/>
    </source>
</evidence>
<dbReference type="SUPFAM" id="SSF111331">
    <property type="entry name" value="NAD kinase/diacylglycerol kinase-like"/>
    <property type="match status" value="1"/>
</dbReference>
<dbReference type="Pfam" id="PF01513">
    <property type="entry name" value="NAD_kinase"/>
    <property type="match status" value="1"/>
</dbReference>
<dbReference type="InterPro" id="IPR002504">
    <property type="entry name" value="NADK"/>
</dbReference>
<evidence type="ECO:0000256" key="1">
    <source>
        <dbReference type="ARBA" id="ARBA00010995"/>
    </source>
</evidence>
<dbReference type="GO" id="GO:0006741">
    <property type="term" value="P:NADP+ biosynthetic process"/>
    <property type="evidence" value="ECO:0007669"/>
    <property type="project" value="InterPro"/>
</dbReference>
<dbReference type="GO" id="GO:0042736">
    <property type="term" value="F:NADH kinase activity"/>
    <property type="evidence" value="ECO:0007669"/>
    <property type="project" value="UniProtKB-EC"/>
</dbReference>
<dbReference type="Gene3D" id="2.60.200.30">
    <property type="entry name" value="Probable inorganic polyphosphate/atp-NAD kinase, domain 2"/>
    <property type="match status" value="1"/>
</dbReference>
<evidence type="ECO:0000256" key="3">
    <source>
        <dbReference type="ARBA" id="ARBA00022741"/>
    </source>
</evidence>
<dbReference type="Proteomes" id="UP001219933">
    <property type="component" value="Chromosome 2"/>
</dbReference>
<dbReference type="GO" id="GO:0003951">
    <property type="term" value="F:NAD+ kinase activity"/>
    <property type="evidence" value="ECO:0007669"/>
    <property type="project" value="InterPro"/>
</dbReference>
<evidence type="ECO:0000256" key="2">
    <source>
        <dbReference type="ARBA" id="ARBA00022679"/>
    </source>
</evidence>
<dbReference type="PANTHER" id="PTHR20275">
    <property type="entry name" value="NAD KINASE"/>
    <property type="match status" value="1"/>
</dbReference>
<dbReference type="InterPro" id="IPR017438">
    <property type="entry name" value="ATP-NAD_kinase_N"/>
</dbReference>
<dbReference type="EC" id="2.7.1.86" evidence="8"/>
<dbReference type="GO" id="GO:0005524">
    <property type="term" value="F:ATP binding"/>
    <property type="evidence" value="ECO:0007669"/>
    <property type="project" value="UniProtKB-KW"/>
</dbReference>
<reference evidence="8" key="1">
    <citation type="submission" date="2023-03" db="EMBL/GenBank/DDBJ databases">
        <title>Mating type loci evolution in Malassezia.</title>
        <authorList>
            <person name="Coelho M.A."/>
        </authorList>
    </citation>
    <scope>NUCLEOTIDE SEQUENCE</scope>
    <source>
        <strain evidence="8">CBS 11721</strain>
    </source>
</reference>